<dbReference type="GO" id="GO:0031177">
    <property type="term" value="F:phosphopantetheine binding"/>
    <property type="evidence" value="ECO:0007669"/>
    <property type="project" value="InterPro"/>
</dbReference>
<dbReference type="InterPro" id="IPR020841">
    <property type="entry name" value="PKS_Beta-ketoAc_synthase_dom"/>
</dbReference>
<dbReference type="InterPro" id="IPR050444">
    <property type="entry name" value="Polyketide_Synthase"/>
</dbReference>
<dbReference type="Pfam" id="PF02801">
    <property type="entry name" value="Ketoacyl-synt_C"/>
    <property type="match status" value="1"/>
</dbReference>
<dbReference type="PANTHER" id="PTHR45681">
    <property type="entry name" value="POLYKETIDE SYNTHASE 44-RELATED"/>
    <property type="match status" value="1"/>
</dbReference>
<dbReference type="InterPro" id="IPR016035">
    <property type="entry name" value="Acyl_Trfase/lysoPLipase"/>
</dbReference>
<dbReference type="SMART" id="SM00825">
    <property type="entry name" value="PKS_KS"/>
    <property type="match status" value="1"/>
</dbReference>
<dbReference type="Pfam" id="PF18558">
    <property type="entry name" value="HTH_51"/>
    <property type="match status" value="1"/>
</dbReference>
<dbReference type="InterPro" id="IPR001227">
    <property type="entry name" value="Ac_transferase_dom_sf"/>
</dbReference>
<feature type="active site" description="Proton donor; for dehydratase activity" evidence="7">
    <location>
        <position position="1496"/>
    </location>
</feature>
<dbReference type="InterPro" id="IPR029063">
    <property type="entry name" value="SAM-dependent_MTases_sf"/>
</dbReference>
<proteinExistence type="predicted"/>
<keyword evidence="13" id="KW-1185">Reference proteome</keyword>
<keyword evidence="2" id="KW-0597">Phosphoprotein</keyword>
<dbReference type="SUPFAM" id="SSF51735">
    <property type="entry name" value="NAD(P)-binding Rossmann-fold domains"/>
    <property type="match status" value="1"/>
</dbReference>
<dbReference type="SMART" id="SM00823">
    <property type="entry name" value="PKS_PP"/>
    <property type="match status" value="1"/>
</dbReference>
<keyword evidence="3" id="KW-0808">Transferase</keyword>
<dbReference type="Pfam" id="PF00550">
    <property type="entry name" value="PP-binding"/>
    <property type="match status" value="1"/>
</dbReference>
<dbReference type="InterPro" id="IPR006162">
    <property type="entry name" value="Ppantetheine_attach_site"/>
</dbReference>
<organism evidence="12 13">
    <name type="scientific">Penicillium salamii</name>
    <dbReference type="NCBI Taxonomy" id="1612424"/>
    <lineage>
        <taxon>Eukaryota</taxon>
        <taxon>Fungi</taxon>
        <taxon>Dikarya</taxon>
        <taxon>Ascomycota</taxon>
        <taxon>Pezizomycotina</taxon>
        <taxon>Eurotiomycetes</taxon>
        <taxon>Eurotiomycetidae</taxon>
        <taxon>Eurotiales</taxon>
        <taxon>Aspergillaceae</taxon>
        <taxon>Penicillium</taxon>
    </lineage>
</organism>
<evidence type="ECO:0000313" key="12">
    <source>
        <dbReference type="EMBL" id="CAG8376307.1"/>
    </source>
</evidence>
<dbReference type="Gene3D" id="3.30.70.3290">
    <property type="match status" value="1"/>
</dbReference>
<dbReference type="Gene3D" id="3.40.47.10">
    <property type="match status" value="1"/>
</dbReference>
<dbReference type="SUPFAM" id="SSF55048">
    <property type="entry name" value="Probable ACP-binding domain of malonyl-CoA ACP transacylase"/>
    <property type="match status" value="1"/>
</dbReference>
<dbReference type="InterPro" id="IPR014030">
    <property type="entry name" value="Ketoacyl_synth_N"/>
</dbReference>
<dbReference type="InterPro" id="IPR036291">
    <property type="entry name" value="NAD(P)-bd_dom_sf"/>
</dbReference>
<dbReference type="Pfam" id="PF00109">
    <property type="entry name" value="ketoacyl-synt"/>
    <property type="match status" value="1"/>
</dbReference>
<dbReference type="GO" id="GO:0016746">
    <property type="term" value="F:acyltransferase activity"/>
    <property type="evidence" value="ECO:0007669"/>
    <property type="project" value="UniProtKB-KW"/>
</dbReference>
<dbReference type="Gene3D" id="1.10.1200.10">
    <property type="entry name" value="ACP-like"/>
    <property type="match status" value="1"/>
</dbReference>
<evidence type="ECO:0000256" key="3">
    <source>
        <dbReference type="ARBA" id="ARBA00022679"/>
    </source>
</evidence>
<gene>
    <name evidence="12" type="ORF">PSALAMII_LOCUS5269</name>
</gene>
<dbReference type="PROSITE" id="PS50075">
    <property type="entry name" value="CARRIER"/>
    <property type="match status" value="1"/>
</dbReference>
<evidence type="ECO:0000259" key="10">
    <source>
        <dbReference type="PROSITE" id="PS52004"/>
    </source>
</evidence>
<keyword evidence="4" id="KW-0521">NADP</keyword>
<dbReference type="Pfam" id="PF16073">
    <property type="entry name" value="SAT"/>
    <property type="match status" value="1"/>
</dbReference>
<reference evidence="12" key="1">
    <citation type="submission" date="2021-07" db="EMBL/GenBank/DDBJ databases">
        <authorList>
            <person name="Branca A.L. A."/>
        </authorList>
    </citation>
    <scope>NUCLEOTIDE SEQUENCE</scope>
</reference>
<dbReference type="Pfam" id="PF00698">
    <property type="entry name" value="Acyl_transf_1"/>
    <property type="match status" value="1"/>
</dbReference>
<dbReference type="InterPro" id="IPR036736">
    <property type="entry name" value="ACP-like_sf"/>
</dbReference>
<dbReference type="SUPFAM" id="SSF53335">
    <property type="entry name" value="S-adenosyl-L-methionine-dependent methyltransferases"/>
    <property type="match status" value="1"/>
</dbReference>
<feature type="domain" description="PKS/mFAS DH" evidence="11">
    <location>
        <begin position="1272"/>
        <end position="1588"/>
    </location>
</feature>
<feature type="active site" description="Proton acceptor; for dehydratase activity" evidence="7">
    <location>
        <position position="1307"/>
    </location>
</feature>
<accession>A0A9W4J3X8</accession>
<feature type="region of interest" description="C-terminal hotdog fold" evidence="7">
    <location>
        <begin position="1438"/>
        <end position="1588"/>
    </location>
</feature>
<sequence>MYHGARTQNTILVFGPQALAFNQDSIRSLGANTADPSVLEWVNDVVAELPDRFTEISERIPELGIIPGVSLLRSLYQQLKTGSSEAITNDPNIPNILLTPLCVITHLVEFTKKAGLRNSESGFEAWKDEKNNLSDTTHVVGLCTGLLAALVVSLSRGLGDIQKYGAIAIRLAMVIGAVVDAEDALSTHSASFSAAWRSCDGFSAMSEIIRKFEKAYVSVRFDENRATVTASKAHVPEMMRQMSSVGISVVEIRLSGRFHTKCHHRVVSLLNEFCESNPKFQFPEVPELRIPCWADIDAKTREIDQSNLTFAALNAILVQQSDWWNTFLDFSALPGEKKIFIVSSEKCAPPSFVKNLSEDCRIVYEGTLASQPDDNMLQTSTLNENDIAVVGMACKVAGADDINEFWDILCKGESQHTEIPQSRLNFETAFRDHDSNRKWYGNFIKSHDSFDHKFFKKTPREAASMDPQQRLLLEIAYQAVAQSGYFQYSAPSANVGCFVGTCAVDYEYNVACHAPNAFSSTGNLRGFIAGKVSHQFGWTGPSLTLDTACSGAAVAVHQACKAILGGECEYALAGGVNMITQPLAYQNLAAASFLSQTGQCKPFCVSADGYCRGEGVGAVFLKKKSSALADGDQIFGVISGTAVSQNQNCTPIFVPNAPSLTGLFQNVLDKAGIEPGKVSYVEAHGTGTPVGDPAEYESISQVFAVAKRAQPVQLGSVKGLVGHTESSSGLVSLIKVLLMMHHSTIPPQPSHQKLSPHIKSHNLMEIATSLKPWTNKSKAALINNYGASGSNASMIVTNLAVDQNSICGLQDGQKYPFWISGSDEKSLRIYAGRLGDLLNQNACEKNPGFIRDLSFNLCRQSNRKLPKALLLNCSTAKELKTKLSEEPAPVDMNNSPALILCFGGQVSKFVGLDHSIVESTTILRTHLDMCDKTSKCLGLGGIYPEIFEKAPIQDVVKLQLCLFASQYASAMSWIDCGVRPTALVGHSFGELTALCISGILSLPDTIRLITGRARIVRDQWGSDKGAMMVVKADPEQLEKILSANIPSGHSVTIASYNGPSSFTLAGASEAIEATIEHILKDKLLSSIRWKRLNVTNAFHSPLVDHLKPEIERMARDLTFKKQIIPIEFSTKSRSSLNIGPSFVPNHMRDPVYFHHAVQRLSDRHGSCVWLEAGSSSTITQMVSQALGGSSMSSHAFVPMDILTGGSTTNLTHASIGLWKNGINATFWQHHPLQTNEYAPLMLPPYQFERSKHWLELKVPSNVPAQTANPTKQAGLWIFEGYRDIDHRSIRFRVLCESEEYKAIVSSHIIAQTAPICPATLEVDMAIDALMTVHPKLKEDSLQPQILNVENQSPICLDSSRVVWLDLMAKDAGTDPNQEWAWSLTSEKIGNDSVITTHVTGEIVFSHADDVGVKTEFARYERLVTHQRCTNLLYGNDLGDDVVQGSTIYRIFNEVVEYGARFQGLSRLVGRRSTNESAGRVTKRYAGGSWLDADLSDCFSQVGGIWVNCMTGKGTGDMYIANGFEKWVRSPKLLRHTPRPETWDIIACHERRGDSAFMTDIFIFDPKKGTLVEVILGINFARISKLSMSKLLARLSVDTKAAPLAEPTRIGSMAQRPNDNFSAQKPALGGFSEIDLVSKVRLILADLSGLDPTEIKENAHLADLGIDSLMGMELARELEGAFSCTFSTDALMDVFSFEGLVQCLRQTLGLSEISDSSDANATSLDAIDTSQSSTDDVACDLEDSLNGKIGQQPTRGGDKLPVNDKQEDSLGISSSVILEAFAECKVLTDHFIEEENCDSYLELIMPRQTELCVALTLEAFSVLGCDLRLARAGQELDRINHIPSLEGLVDYLYEMLEKETGIIENHGPMILRTSVAAPRESSSDILRTLMDSFPEHQYPHMLTHFAGSRLADVLAGKSDGIKVIFGTEEGRKLASGLYADSPLNKLSYMQMRDFVKRLALRLEKSGGTLKILELGAGTGGTTKWIVPLLADLGIPVEYIFSDLSPSFVAAGRKRFAKEYPFMSFRTLDFEKEPEKDLLGSQHMVLASNAVHATHSLRRSLGNIRNTLRADGFVVLLEMTRTIYWVDMIFGLLEGWWLFDDGRRHAIAHQSRWHDDLIATGYSYVDWSDGNHAETTIQRVFLALNGENGNEKPPVADIEARQTMIDAYVRQYTQDFAIPVSPMVRCVAKENLCILVTGTNGSLGSHIVAHLSHLPQVKTIICMNRISKIDPRKRQFDAMESRGIQGANFEKLEIIETDTANALLGLEQGYYDRLKSRITHIVHNAWPMSGKRPLKGFENQFKVMRNLLDIASGATSAQGSIICFQFISSIAVVGHRPTMTGKQLVAEERVETAAAVLPNGYGDAKWACERMLDETLHRYPQNFRVMTVRPGQIAGSRTSGYWNHMEHFSFLVQSSQTVEAFPGFDGIMSWTPVNDVAAAVCDLLVHHSSPSYPVYHIDNPVRQPWCDVVSVLAEAIGVDVVPFQQWLQRVRSFPSSVAFENPAAKLIEFFEQDYTRMSCGGLLLDTTLACEHSESLRSVGPISPDLVRKYIEAWKTAGVLKWSA</sequence>
<dbReference type="CDD" id="cd00833">
    <property type="entry name" value="PKS"/>
    <property type="match status" value="1"/>
</dbReference>
<dbReference type="InterPro" id="IPR013120">
    <property type="entry name" value="FAR_NAD-bd"/>
</dbReference>
<dbReference type="SMART" id="SM00827">
    <property type="entry name" value="PKS_AT"/>
    <property type="match status" value="1"/>
</dbReference>
<dbReference type="InterPro" id="IPR016036">
    <property type="entry name" value="Malonyl_transacylase_ACP-bd"/>
</dbReference>
<dbReference type="GO" id="GO:0030639">
    <property type="term" value="P:polyketide biosynthetic process"/>
    <property type="evidence" value="ECO:0007669"/>
    <property type="project" value="UniProtKB-ARBA"/>
</dbReference>
<dbReference type="SUPFAM" id="SSF52151">
    <property type="entry name" value="FabD/lysophospholipase-like"/>
    <property type="match status" value="1"/>
</dbReference>
<evidence type="ECO:0000256" key="6">
    <source>
        <dbReference type="ARBA" id="ARBA00023315"/>
    </source>
</evidence>
<feature type="domain" description="Carrier" evidence="9">
    <location>
        <begin position="1633"/>
        <end position="1707"/>
    </location>
</feature>
<dbReference type="Gene3D" id="3.10.129.110">
    <property type="entry name" value="Polyketide synthase dehydratase"/>
    <property type="match status" value="1"/>
</dbReference>
<evidence type="ECO:0000313" key="13">
    <source>
        <dbReference type="Proteomes" id="UP001152649"/>
    </source>
</evidence>
<evidence type="ECO:0000256" key="1">
    <source>
        <dbReference type="ARBA" id="ARBA00022450"/>
    </source>
</evidence>
<evidence type="ECO:0000256" key="5">
    <source>
        <dbReference type="ARBA" id="ARBA00023268"/>
    </source>
</evidence>
<dbReference type="Proteomes" id="UP001152649">
    <property type="component" value="Unassembled WGS sequence"/>
</dbReference>
<dbReference type="InterPro" id="IPR041068">
    <property type="entry name" value="HTH_51"/>
</dbReference>
<feature type="region of interest" description="Disordered" evidence="8">
    <location>
        <begin position="1744"/>
        <end position="1763"/>
    </location>
</feature>
<comment type="caution">
    <text evidence="12">The sequence shown here is derived from an EMBL/GenBank/DDBJ whole genome shotgun (WGS) entry which is preliminary data.</text>
</comment>
<evidence type="ECO:0000259" key="9">
    <source>
        <dbReference type="PROSITE" id="PS50075"/>
    </source>
</evidence>
<dbReference type="PROSITE" id="PS52004">
    <property type="entry name" value="KS3_2"/>
    <property type="match status" value="1"/>
</dbReference>
<dbReference type="Gene3D" id="3.40.50.150">
    <property type="entry name" value="Vaccinia Virus protein VP39"/>
    <property type="match status" value="1"/>
</dbReference>
<dbReference type="InterPro" id="IPR013217">
    <property type="entry name" value="Methyltransf_12"/>
</dbReference>
<dbReference type="Gene3D" id="3.40.50.720">
    <property type="entry name" value="NAD(P)-binding Rossmann-like Domain"/>
    <property type="match status" value="1"/>
</dbReference>
<dbReference type="OrthoDB" id="329835at2759"/>
<keyword evidence="1" id="KW-0596">Phosphopantetheine</keyword>
<dbReference type="InterPro" id="IPR016039">
    <property type="entry name" value="Thiolase-like"/>
</dbReference>
<dbReference type="PANTHER" id="PTHR45681:SF6">
    <property type="entry name" value="POLYKETIDE SYNTHASE 37"/>
    <property type="match status" value="1"/>
</dbReference>
<keyword evidence="6" id="KW-0012">Acyltransferase</keyword>
<feature type="region of interest" description="N-terminal hotdog fold" evidence="7">
    <location>
        <begin position="1272"/>
        <end position="1409"/>
    </location>
</feature>
<protein>
    <submittedName>
        <fullName evidence="12">Uncharacterized protein</fullName>
    </submittedName>
</protein>
<dbReference type="Gene3D" id="3.40.366.10">
    <property type="entry name" value="Malonyl-Coenzyme A Acyl Carrier Protein, domain 2"/>
    <property type="match status" value="2"/>
</dbReference>
<dbReference type="CDD" id="cd02440">
    <property type="entry name" value="AdoMet_MTases"/>
    <property type="match status" value="1"/>
</dbReference>
<dbReference type="InterPro" id="IPR032088">
    <property type="entry name" value="SAT"/>
</dbReference>
<evidence type="ECO:0000256" key="8">
    <source>
        <dbReference type="SAM" id="MobiDB-lite"/>
    </source>
</evidence>
<dbReference type="InterPro" id="IPR014031">
    <property type="entry name" value="Ketoacyl_synth_C"/>
</dbReference>
<evidence type="ECO:0000259" key="11">
    <source>
        <dbReference type="PROSITE" id="PS52019"/>
    </source>
</evidence>
<dbReference type="Pfam" id="PF08242">
    <property type="entry name" value="Methyltransf_12"/>
    <property type="match status" value="1"/>
</dbReference>
<dbReference type="InterPro" id="IPR049900">
    <property type="entry name" value="PKS_mFAS_DH"/>
</dbReference>
<name>A0A9W4J3X8_9EURO</name>
<dbReference type="SUPFAM" id="SSF53901">
    <property type="entry name" value="Thiolase-like"/>
    <property type="match status" value="1"/>
</dbReference>
<dbReference type="InterPro" id="IPR042104">
    <property type="entry name" value="PKS_dehydratase_sf"/>
</dbReference>
<dbReference type="PROSITE" id="PS00012">
    <property type="entry name" value="PHOSPHOPANTETHEINE"/>
    <property type="match status" value="1"/>
</dbReference>
<evidence type="ECO:0000256" key="4">
    <source>
        <dbReference type="ARBA" id="ARBA00022857"/>
    </source>
</evidence>
<dbReference type="PROSITE" id="PS52019">
    <property type="entry name" value="PKS_MFAS_DH"/>
    <property type="match status" value="1"/>
</dbReference>
<dbReference type="Pfam" id="PF07993">
    <property type="entry name" value="NAD_binding_4"/>
    <property type="match status" value="1"/>
</dbReference>
<evidence type="ECO:0000256" key="2">
    <source>
        <dbReference type="ARBA" id="ARBA00022553"/>
    </source>
</evidence>
<dbReference type="EMBL" id="CAJVPG010000222">
    <property type="protein sequence ID" value="CAG8376307.1"/>
    <property type="molecule type" value="Genomic_DNA"/>
</dbReference>
<feature type="domain" description="Ketosynthase family 3 (KS3)" evidence="10">
    <location>
        <begin position="384"/>
        <end position="798"/>
    </location>
</feature>
<dbReference type="InterPro" id="IPR009081">
    <property type="entry name" value="PP-bd_ACP"/>
</dbReference>
<dbReference type="InterPro" id="IPR014043">
    <property type="entry name" value="Acyl_transferase_dom"/>
</dbReference>
<dbReference type="InterPro" id="IPR020806">
    <property type="entry name" value="PKS_PP-bd"/>
</dbReference>
<evidence type="ECO:0000256" key="7">
    <source>
        <dbReference type="PROSITE-ProRule" id="PRU01363"/>
    </source>
</evidence>
<dbReference type="SUPFAM" id="SSF47336">
    <property type="entry name" value="ACP-like"/>
    <property type="match status" value="1"/>
</dbReference>
<keyword evidence="5" id="KW-0511">Multifunctional enzyme</keyword>